<dbReference type="InterPro" id="IPR007047">
    <property type="entry name" value="Flp_Fap"/>
</dbReference>
<name>A0A1U7JHF7_9HYPH</name>
<keyword evidence="4" id="KW-1185">Reference proteome</keyword>
<accession>A0A1U7JHF7</accession>
<feature type="transmembrane region" description="Helical" evidence="2">
    <location>
        <begin position="20"/>
        <end position="37"/>
    </location>
</feature>
<evidence type="ECO:0000256" key="1">
    <source>
        <dbReference type="SAM" id="MobiDB-lite"/>
    </source>
</evidence>
<dbReference type="STRING" id="197461.A3843_07120"/>
<evidence type="ECO:0008006" key="5">
    <source>
        <dbReference type="Google" id="ProtNLM"/>
    </source>
</evidence>
<sequence length="68" mass="7351">MRLNLKAFLKDRRGSSPIEYALIGGVIALALITMTGLNQQGPHESRPVASDTIQQSTDSLDAMLAPDR</sequence>
<evidence type="ECO:0000313" key="3">
    <source>
        <dbReference type="EMBL" id="OKL44186.1"/>
    </source>
</evidence>
<keyword evidence="2" id="KW-0812">Transmembrane</keyword>
<dbReference type="EMBL" id="LVVZ01000014">
    <property type="protein sequence ID" value="OKL44186.1"/>
    <property type="molecule type" value="Genomic_DNA"/>
</dbReference>
<dbReference type="AlphaFoldDB" id="A0A1U7JHF7"/>
<dbReference type="Proteomes" id="UP000185783">
    <property type="component" value="Unassembled WGS sequence"/>
</dbReference>
<proteinExistence type="predicted"/>
<dbReference type="Pfam" id="PF04964">
    <property type="entry name" value="Flp_Fap"/>
    <property type="match status" value="1"/>
</dbReference>
<gene>
    <name evidence="3" type="ORF">A3843_07120</name>
</gene>
<protein>
    <recommendedName>
        <fullName evidence="5">Flp/Fap pilin component</fullName>
    </recommendedName>
</protein>
<evidence type="ECO:0000256" key="2">
    <source>
        <dbReference type="SAM" id="Phobius"/>
    </source>
</evidence>
<keyword evidence="2" id="KW-1133">Transmembrane helix</keyword>
<organism evidence="3 4">
    <name type="scientific">Pseudovibrio exalbescens</name>
    <dbReference type="NCBI Taxonomy" id="197461"/>
    <lineage>
        <taxon>Bacteria</taxon>
        <taxon>Pseudomonadati</taxon>
        <taxon>Pseudomonadota</taxon>
        <taxon>Alphaproteobacteria</taxon>
        <taxon>Hyphomicrobiales</taxon>
        <taxon>Stappiaceae</taxon>
        <taxon>Pseudovibrio</taxon>
    </lineage>
</organism>
<comment type="caution">
    <text evidence="3">The sequence shown here is derived from an EMBL/GenBank/DDBJ whole genome shotgun (WGS) entry which is preliminary data.</text>
</comment>
<keyword evidence="2" id="KW-0472">Membrane</keyword>
<dbReference type="RefSeq" id="WP_036489577.1">
    <property type="nucleotide sequence ID" value="NZ_LVVZ01000014.1"/>
</dbReference>
<feature type="region of interest" description="Disordered" evidence="1">
    <location>
        <begin position="39"/>
        <end position="68"/>
    </location>
</feature>
<reference evidence="3 4" key="1">
    <citation type="submission" date="2016-03" db="EMBL/GenBank/DDBJ databases">
        <title>Genome sequence of Nesiotobacter sp. nov., a moderately halophilic alphaproteobacterium isolated from the Yellow Sea, China.</title>
        <authorList>
            <person name="Zhang G."/>
            <person name="Zhang R."/>
        </authorList>
    </citation>
    <scope>NUCLEOTIDE SEQUENCE [LARGE SCALE GENOMIC DNA]</scope>
    <source>
        <strain evidence="3 4">WB1-6</strain>
    </source>
</reference>
<evidence type="ECO:0000313" key="4">
    <source>
        <dbReference type="Proteomes" id="UP000185783"/>
    </source>
</evidence>